<proteinExistence type="predicted"/>
<protein>
    <recommendedName>
        <fullName evidence="1">DUF1659 domain-containing protein</fullName>
    </recommendedName>
</protein>
<dbReference type="Pfam" id="PF07872">
    <property type="entry name" value="DUF1659"/>
    <property type="match status" value="1"/>
</dbReference>
<accession>A0ABP7EG73</accession>
<dbReference type="InterPro" id="IPR012454">
    <property type="entry name" value="DUF1659"/>
</dbReference>
<dbReference type="RefSeq" id="WP_344701022.1">
    <property type="nucleotide sequence ID" value="NZ_BAABCK010000012.1"/>
</dbReference>
<evidence type="ECO:0000259" key="1">
    <source>
        <dbReference type="Pfam" id="PF07872"/>
    </source>
</evidence>
<organism evidence="2 3">
    <name type="scientific">Salinicoccus jeotgali</name>
    <dbReference type="NCBI Taxonomy" id="381634"/>
    <lineage>
        <taxon>Bacteria</taxon>
        <taxon>Bacillati</taxon>
        <taxon>Bacillota</taxon>
        <taxon>Bacilli</taxon>
        <taxon>Bacillales</taxon>
        <taxon>Staphylococcaceae</taxon>
        <taxon>Salinicoccus</taxon>
    </lineage>
</organism>
<comment type="caution">
    <text evidence="2">The sequence shown here is derived from an EMBL/GenBank/DDBJ whole genome shotgun (WGS) entry which is preliminary data.</text>
</comment>
<feature type="domain" description="DUF1659" evidence="1">
    <location>
        <begin position="12"/>
        <end position="65"/>
    </location>
</feature>
<dbReference type="EMBL" id="BAABCK010000012">
    <property type="protein sequence ID" value="GAA3717549.1"/>
    <property type="molecule type" value="Genomic_DNA"/>
</dbReference>
<sequence length="66" mass="7479">MLKNLSAKFYFFEADGKGGEKLRFRSVRNLELSATDADINAAAEVYQVLTNDVYAIVEKEQTYVIN</sequence>
<evidence type="ECO:0000313" key="2">
    <source>
        <dbReference type="EMBL" id="GAA3717549.1"/>
    </source>
</evidence>
<reference evidence="3" key="1">
    <citation type="journal article" date="2019" name="Int. J. Syst. Evol. Microbiol.">
        <title>The Global Catalogue of Microorganisms (GCM) 10K type strain sequencing project: providing services to taxonomists for standard genome sequencing and annotation.</title>
        <authorList>
            <consortium name="The Broad Institute Genomics Platform"/>
            <consortium name="The Broad Institute Genome Sequencing Center for Infectious Disease"/>
            <person name="Wu L."/>
            <person name="Ma J."/>
        </authorList>
    </citation>
    <scope>NUCLEOTIDE SEQUENCE [LARGE SCALE GENOMIC DNA]</scope>
    <source>
        <strain evidence="3">JCM 16981</strain>
    </source>
</reference>
<name>A0ABP7EG73_9STAP</name>
<dbReference type="Proteomes" id="UP001500920">
    <property type="component" value="Unassembled WGS sequence"/>
</dbReference>
<keyword evidence="3" id="KW-1185">Reference proteome</keyword>
<gene>
    <name evidence="2" type="ORF">GCM10022378_04720</name>
</gene>
<evidence type="ECO:0000313" key="3">
    <source>
        <dbReference type="Proteomes" id="UP001500920"/>
    </source>
</evidence>